<keyword evidence="1" id="KW-0880">Kelch repeat</keyword>
<dbReference type="PROSITE" id="PS50011">
    <property type="entry name" value="PROTEIN_KINASE_DOM"/>
    <property type="match status" value="1"/>
</dbReference>
<dbReference type="GO" id="GO:0004672">
    <property type="term" value="F:protein kinase activity"/>
    <property type="evidence" value="ECO:0007669"/>
    <property type="project" value="InterPro"/>
</dbReference>
<proteinExistence type="predicted"/>
<feature type="coiled-coil region" evidence="5">
    <location>
        <begin position="895"/>
        <end position="929"/>
    </location>
</feature>
<protein>
    <recommendedName>
        <fullName evidence="11">Protein kinase domain-containing protein</fullName>
    </recommendedName>
</protein>
<dbReference type="PANTHER" id="PTHR46093:SF3">
    <property type="entry name" value="ACYL-COA-BINDING DOMAIN-CONTAINING PROTEIN 4"/>
    <property type="match status" value="1"/>
</dbReference>
<dbReference type="SUPFAM" id="SSF56204">
    <property type="entry name" value="Hect, E3 ligase catalytic domain"/>
    <property type="match status" value="1"/>
</dbReference>
<gene>
    <name evidence="9" type="ORF">CYMTET_10602</name>
</gene>
<evidence type="ECO:0000259" key="7">
    <source>
        <dbReference type="PROSITE" id="PS50011"/>
    </source>
</evidence>
<dbReference type="EMBL" id="LGRX02003783">
    <property type="protein sequence ID" value="KAK3281607.1"/>
    <property type="molecule type" value="Genomic_DNA"/>
</dbReference>
<evidence type="ECO:0008006" key="11">
    <source>
        <dbReference type="Google" id="ProtNLM"/>
    </source>
</evidence>
<feature type="compositionally biased region" description="Basic and acidic residues" evidence="6">
    <location>
        <begin position="426"/>
        <end position="449"/>
    </location>
</feature>
<comment type="caution">
    <text evidence="9">The sequence shown here is derived from an EMBL/GenBank/DDBJ whole genome shotgun (WGS) entry which is preliminary data.</text>
</comment>
<dbReference type="GO" id="GO:0004842">
    <property type="term" value="F:ubiquitin-protein transferase activity"/>
    <property type="evidence" value="ECO:0007669"/>
    <property type="project" value="InterPro"/>
</dbReference>
<evidence type="ECO:0000256" key="3">
    <source>
        <dbReference type="ARBA" id="ARBA00022786"/>
    </source>
</evidence>
<evidence type="ECO:0000256" key="1">
    <source>
        <dbReference type="ARBA" id="ARBA00022441"/>
    </source>
</evidence>
<dbReference type="SUPFAM" id="SSF56112">
    <property type="entry name" value="Protein kinase-like (PK-like)"/>
    <property type="match status" value="1"/>
</dbReference>
<dbReference type="SUPFAM" id="SSF117281">
    <property type="entry name" value="Kelch motif"/>
    <property type="match status" value="2"/>
</dbReference>
<keyword evidence="2" id="KW-0677">Repeat</keyword>
<keyword evidence="5" id="KW-0175">Coiled coil</keyword>
<dbReference type="InterPro" id="IPR011009">
    <property type="entry name" value="Kinase-like_dom_sf"/>
</dbReference>
<sequence>MSTSVCNISCVSEIFKIMQLQWQPLQSKGEIPRGRSGHTCTSIGRQLFLFAGGGESVYFDDLYTCSIDDNDAACWSSPKVSGQTPTARAYHGAVQIGTKLIVFGGWKGDQFLNDLHVLDGVVRNSGTLRWTQPQTIGETASPRAYHTCTAVDQKMLVFGGWFMKFCNDLLILDTENMEWKVQPVSGAVPAARAAHTATLIGHRLFIFGGESQNGRLNDTWVLDTNTMHWSQPTTVGKPPSSRSGHSAGAVGEWLVIFGGWDGDQHLHDLILLHSRRMEWVETFVDEKLHPAPLARSGHVCLSINNSLYLQGGWDRETFLDDTWNLRLPRTSTESIDLSDLHLTRRQSNDSNTTECRERRISMESTKSPLLELVRRRGQNTLEQLTEWAALKHALGMPSLSTEPSGYVAGLVVDIAAALVERTEMELAEEAGGREGQAEDGARLDGEGASKEPVASAHREHEEAGPPSLQPSHSSNALDFALRAEEEMRVCGDLGQSAESTSGSRIMGPLLHEAQCRSLLPSASKLNAELTNELHISKVRRLGFWPSVDGPGEVRRWKGSSESGDGTEESGCRQCGGKAVRAPGGSWREAPLGAQAVAYLVEVYREEFKELASKVDVQALFRAHAELVRIQNSIRSHGLSGAPHKGLMGVAMRDELHHRCQQLAELLRGQLEALISKQRRRSRYLRKAVKQLSDSVRQLQTGLYAAKAGSAPFGSREGPECKSHVDALPEFFMESDSMAALVSRMEKFKKLEDVHRGSALYAAHQNTDRAIRALWIALGEEEQIALRCTEKESINGPEGQGVVADLASTAEGFVQQLLSERGGDVQELEHTQSLLMECIAMADKLQLIQDQRKDVSRLQHRSSELANSLLASRTEVIRCNAVVELQRLHNPGSRELHVAEENLKQLQISVDAQTAEQKVINEQLAELAREEHPELLCQTEGEGQLNFTGLTHELNLLWTLHHPAIIAVEAVFRAGPSAYIQMPYINGGTLGEWLEKRRPKPWELQSVFRQLLQGLAYLHDHNITHRHLSPDNVLMAGGDSLGPIICDFSFSKINDEAHLLDCSRTSSLYKGFCMTGAHTGGSYGYLAPEALGGEASPSLDMWAVGVMLYKAVFHEMPRMDPSASGALIPPHENEHLCELLQGLLQVDPEKRLNGNEALAMRYCTSSFIRHFYENKQILDSDAKLELLREHVHSLQEGRAAVNIRVRREHLISDVIAVFSEMEKDALYFPLKVRFIGEAGIDAGGLTSELYTDFFNRAVEFTNADGMRIFEAPAEEDRPLSGGVLLPSLP</sequence>
<dbReference type="Pfam" id="PF24681">
    <property type="entry name" value="Kelch_KLHDC2_KLHL20_DRC7"/>
    <property type="match status" value="1"/>
</dbReference>
<dbReference type="CDD" id="cd00180">
    <property type="entry name" value="PKc"/>
    <property type="match status" value="1"/>
</dbReference>
<reference evidence="9 10" key="1">
    <citation type="journal article" date="2015" name="Genome Biol. Evol.">
        <title>Comparative Genomics of a Bacterivorous Green Alga Reveals Evolutionary Causalities and Consequences of Phago-Mixotrophic Mode of Nutrition.</title>
        <authorList>
            <person name="Burns J.A."/>
            <person name="Paasch A."/>
            <person name="Narechania A."/>
            <person name="Kim E."/>
        </authorList>
    </citation>
    <scope>NUCLEOTIDE SEQUENCE [LARGE SCALE GENOMIC DNA]</scope>
    <source>
        <strain evidence="9 10">PLY_AMNH</strain>
    </source>
</reference>
<evidence type="ECO:0000259" key="8">
    <source>
        <dbReference type="PROSITE" id="PS50237"/>
    </source>
</evidence>
<dbReference type="PANTHER" id="PTHR46093">
    <property type="entry name" value="ACYL-COA-BINDING DOMAIN-CONTAINING PROTEIN 5"/>
    <property type="match status" value="1"/>
</dbReference>
<dbReference type="Pfam" id="PF00069">
    <property type="entry name" value="Pkinase"/>
    <property type="match status" value="1"/>
</dbReference>
<dbReference type="InterPro" id="IPR015915">
    <property type="entry name" value="Kelch-typ_b-propeller"/>
</dbReference>
<dbReference type="Gene3D" id="2.120.10.80">
    <property type="entry name" value="Kelch-type beta propeller"/>
    <property type="match status" value="2"/>
</dbReference>
<comment type="caution">
    <text evidence="4">Lacks conserved residue(s) required for the propagation of feature annotation.</text>
</comment>
<dbReference type="InterPro" id="IPR000719">
    <property type="entry name" value="Prot_kinase_dom"/>
</dbReference>
<dbReference type="InterPro" id="IPR035983">
    <property type="entry name" value="Hect_E3_ubiquitin_ligase"/>
</dbReference>
<feature type="region of interest" description="Disordered" evidence="6">
    <location>
        <begin position="554"/>
        <end position="578"/>
    </location>
</feature>
<evidence type="ECO:0000256" key="6">
    <source>
        <dbReference type="SAM" id="MobiDB-lite"/>
    </source>
</evidence>
<dbReference type="GO" id="GO:0005524">
    <property type="term" value="F:ATP binding"/>
    <property type="evidence" value="ECO:0007669"/>
    <property type="project" value="InterPro"/>
</dbReference>
<accession>A0AAE0GP54</accession>
<name>A0AAE0GP54_9CHLO</name>
<feature type="domain" description="Protein kinase" evidence="7">
    <location>
        <begin position="881"/>
        <end position="1167"/>
    </location>
</feature>
<evidence type="ECO:0000256" key="4">
    <source>
        <dbReference type="PROSITE-ProRule" id="PRU00104"/>
    </source>
</evidence>
<dbReference type="InterPro" id="IPR000569">
    <property type="entry name" value="HECT_dom"/>
</dbReference>
<dbReference type="Gene3D" id="1.10.510.10">
    <property type="entry name" value="Transferase(Phosphotransferase) domain 1"/>
    <property type="match status" value="1"/>
</dbReference>
<evidence type="ECO:0000256" key="5">
    <source>
        <dbReference type="SAM" id="Coils"/>
    </source>
</evidence>
<dbReference type="Gene3D" id="3.90.1750.10">
    <property type="entry name" value="Hect, E3 ligase catalytic domains"/>
    <property type="match status" value="1"/>
</dbReference>
<evidence type="ECO:0000313" key="10">
    <source>
        <dbReference type="Proteomes" id="UP001190700"/>
    </source>
</evidence>
<dbReference type="PROSITE" id="PS50237">
    <property type="entry name" value="HECT"/>
    <property type="match status" value="1"/>
</dbReference>
<evidence type="ECO:0000313" key="9">
    <source>
        <dbReference type="EMBL" id="KAK3281607.1"/>
    </source>
</evidence>
<evidence type="ECO:0000256" key="2">
    <source>
        <dbReference type="ARBA" id="ARBA00022737"/>
    </source>
</evidence>
<dbReference type="Proteomes" id="UP001190700">
    <property type="component" value="Unassembled WGS sequence"/>
</dbReference>
<keyword evidence="3 4" id="KW-0833">Ubl conjugation pathway</keyword>
<organism evidence="9 10">
    <name type="scientific">Cymbomonas tetramitiformis</name>
    <dbReference type="NCBI Taxonomy" id="36881"/>
    <lineage>
        <taxon>Eukaryota</taxon>
        <taxon>Viridiplantae</taxon>
        <taxon>Chlorophyta</taxon>
        <taxon>Pyramimonadophyceae</taxon>
        <taxon>Pyramimonadales</taxon>
        <taxon>Pyramimonadaceae</taxon>
        <taxon>Cymbomonas</taxon>
    </lineage>
</organism>
<feature type="region of interest" description="Disordered" evidence="6">
    <location>
        <begin position="426"/>
        <end position="473"/>
    </location>
</feature>
<feature type="domain" description="HECT" evidence="8">
    <location>
        <begin position="1221"/>
        <end position="1249"/>
    </location>
</feature>
<keyword evidence="10" id="KW-1185">Reference proteome</keyword>